<accession>A0A200PY28</accession>
<dbReference type="AlphaFoldDB" id="A0A200PY28"/>
<evidence type="ECO:0000256" key="1">
    <source>
        <dbReference type="SAM" id="MobiDB-lite"/>
    </source>
</evidence>
<dbReference type="PANTHER" id="PTHR47481:SF31">
    <property type="entry name" value="OS01G0873500 PROTEIN"/>
    <property type="match status" value="1"/>
</dbReference>
<proteinExistence type="predicted"/>
<keyword evidence="3" id="KW-1185">Reference proteome</keyword>
<feature type="region of interest" description="Disordered" evidence="1">
    <location>
        <begin position="1"/>
        <end position="22"/>
    </location>
</feature>
<dbReference type="PANTHER" id="PTHR47481">
    <property type="match status" value="1"/>
</dbReference>
<dbReference type="OMA" id="HVSSHEH"/>
<organism evidence="2 3">
    <name type="scientific">Macleaya cordata</name>
    <name type="common">Five-seeded plume-poppy</name>
    <name type="synonym">Bocconia cordata</name>
    <dbReference type="NCBI Taxonomy" id="56857"/>
    <lineage>
        <taxon>Eukaryota</taxon>
        <taxon>Viridiplantae</taxon>
        <taxon>Streptophyta</taxon>
        <taxon>Embryophyta</taxon>
        <taxon>Tracheophyta</taxon>
        <taxon>Spermatophyta</taxon>
        <taxon>Magnoliopsida</taxon>
        <taxon>Ranunculales</taxon>
        <taxon>Papaveraceae</taxon>
        <taxon>Papaveroideae</taxon>
        <taxon>Macleaya</taxon>
    </lineage>
</organism>
<gene>
    <name evidence="2" type="ORF">BVC80_8857g28</name>
</gene>
<evidence type="ECO:0000313" key="3">
    <source>
        <dbReference type="Proteomes" id="UP000195402"/>
    </source>
</evidence>
<dbReference type="OrthoDB" id="1097910at2759"/>
<dbReference type="InParanoid" id="A0A200PY28"/>
<reference evidence="2 3" key="1">
    <citation type="journal article" date="2017" name="Mol. Plant">
        <title>The Genome of Medicinal Plant Macleaya cordata Provides New Insights into Benzylisoquinoline Alkaloids Metabolism.</title>
        <authorList>
            <person name="Liu X."/>
            <person name="Liu Y."/>
            <person name="Huang P."/>
            <person name="Ma Y."/>
            <person name="Qing Z."/>
            <person name="Tang Q."/>
            <person name="Cao H."/>
            <person name="Cheng P."/>
            <person name="Zheng Y."/>
            <person name="Yuan Z."/>
            <person name="Zhou Y."/>
            <person name="Liu J."/>
            <person name="Tang Z."/>
            <person name="Zhuo Y."/>
            <person name="Zhang Y."/>
            <person name="Yu L."/>
            <person name="Huang J."/>
            <person name="Yang P."/>
            <person name="Peng Q."/>
            <person name="Zhang J."/>
            <person name="Jiang W."/>
            <person name="Zhang Z."/>
            <person name="Lin K."/>
            <person name="Ro D.K."/>
            <person name="Chen X."/>
            <person name="Xiong X."/>
            <person name="Shang Y."/>
            <person name="Huang S."/>
            <person name="Zeng J."/>
        </authorList>
    </citation>
    <scope>NUCLEOTIDE SEQUENCE [LARGE SCALE GENOMIC DNA]</scope>
    <source>
        <strain evidence="3">cv. BLH2017</strain>
        <tissue evidence="2">Root</tissue>
    </source>
</reference>
<name>A0A200PY28_MACCD</name>
<protein>
    <submittedName>
        <fullName evidence="2">Uncharacterized protein</fullName>
    </submittedName>
</protein>
<sequence length="169" mass="18197">MASSPSLSSQSSAATTSSTQASPTAPVYLTQVQHLGYDIEMYVDGTLTPPPRTLPGDETTINPAYRAWRKQDKLIFSWLLSSLSEIVITRVVGLTTSGEGSLSMPNYFQHAKRLSDALAASGKPVSNSELRSMLLTGLDPVYDPIVTALTATTVDIPLADFKHISLLLR</sequence>
<dbReference type="EMBL" id="MVGT01003857">
    <property type="protein sequence ID" value="OVA03104.1"/>
    <property type="molecule type" value="Genomic_DNA"/>
</dbReference>
<comment type="caution">
    <text evidence="2">The sequence shown here is derived from an EMBL/GenBank/DDBJ whole genome shotgun (WGS) entry which is preliminary data.</text>
</comment>
<evidence type="ECO:0000313" key="2">
    <source>
        <dbReference type="EMBL" id="OVA03104.1"/>
    </source>
</evidence>
<dbReference type="Proteomes" id="UP000195402">
    <property type="component" value="Unassembled WGS sequence"/>
</dbReference>